<evidence type="ECO:0000313" key="2">
    <source>
        <dbReference type="Proteomes" id="UP000286268"/>
    </source>
</evidence>
<dbReference type="RefSeq" id="WP_128211212.1">
    <property type="nucleotide sequence ID" value="NZ_CP025746.1"/>
</dbReference>
<dbReference type="OrthoDB" id="1753657at2"/>
<dbReference type="Proteomes" id="UP000286268">
    <property type="component" value="Chromosome"/>
</dbReference>
<sequence>MNNIYAKNKCIVCGKAHENGIIICGKKICRSCEENLIECEANTDFYKYYMNCIKKQLTPHIIKNSCEKSEYL</sequence>
<dbReference type="Pfam" id="PF10764">
    <property type="entry name" value="Gin"/>
    <property type="match status" value="1"/>
</dbReference>
<accession>A0A410DNX9</accession>
<dbReference type="AlphaFoldDB" id="A0A410DNX9"/>
<gene>
    <name evidence="1" type="ORF">C1I91_03300</name>
</gene>
<evidence type="ECO:0000313" key="1">
    <source>
        <dbReference type="EMBL" id="QAA30760.1"/>
    </source>
</evidence>
<reference evidence="1 2" key="1">
    <citation type="submission" date="2018-01" db="EMBL/GenBank/DDBJ databases">
        <title>Genome Sequencing and Assembly of Anaerobacter polyendosporus strain CT4.</title>
        <authorList>
            <person name="Tachaapaikoon C."/>
            <person name="Sutheeworapong S."/>
            <person name="Jenjaroenpun P."/>
            <person name="Wongsurawat T."/>
            <person name="Nookeaw I."/>
            <person name="Cheawchanlertfa P."/>
            <person name="Kosugi A."/>
            <person name="Cheevadhanarak S."/>
            <person name="Ratanakhanokchai K."/>
        </authorList>
    </citation>
    <scope>NUCLEOTIDE SEQUENCE [LARGE SCALE GENOMIC DNA]</scope>
    <source>
        <strain evidence="1 2">CT4</strain>
    </source>
</reference>
<dbReference type="EMBL" id="CP025746">
    <property type="protein sequence ID" value="QAA30760.1"/>
    <property type="molecule type" value="Genomic_DNA"/>
</dbReference>
<dbReference type="InterPro" id="IPR019700">
    <property type="entry name" value="Sigma-G_inhibitor_Gin"/>
</dbReference>
<name>A0A410DNX9_9CLOT</name>
<organism evidence="1 2">
    <name type="scientific">Clostridium manihotivorum</name>
    <dbReference type="NCBI Taxonomy" id="2320868"/>
    <lineage>
        <taxon>Bacteria</taxon>
        <taxon>Bacillati</taxon>
        <taxon>Bacillota</taxon>
        <taxon>Clostridia</taxon>
        <taxon>Eubacteriales</taxon>
        <taxon>Clostridiaceae</taxon>
        <taxon>Clostridium</taxon>
    </lineage>
</organism>
<proteinExistence type="predicted"/>
<keyword evidence="2" id="KW-1185">Reference proteome</keyword>
<dbReference type="KEGG" id="cmah:C1I91_03300"/>
<protein>
    <submittedName>
        <fullName evidence="1">Sigma factor G inhibitor Gin</fullName>
    </submittedName>
</protein>